<name>A0A1D2K2Z4_BROTH</name>
<evidence type="ECO:0000313" key="4">
    <source>
        <dbReference type="EMBL" id="ATF24954.1"/>
    </source>
</evidence>
<gene>
    <name evidence="4" type="ORF">CNY62_00400</name>
</gene>
<keyword evidence="5" id="KW-1185">Reference proteome</keyword>
<dbReference type="PRINTS" id="PR00080">
    <property type="entry name" value="SDRFAMILY"/>
</dbReference>
<dbReference type="EMBL" id="CP023483">
    <property type="protein sequence ID" value="ATF24954.1"/>
    <property type="molecule type" value="Genomic_DNA"/>
</dbReference>
<dbReference type="Gene3D" id="3.40.50.720">
    <property type="entry name" value="NAD(P)-binding Rossmann-like Domain"/>
    <property type="match status" value="1"/>
</dbReference>
<dbReference type="FunFam" id="3.40.50.720:FF:000047">
    <property type="entry name" value="NADP-dependent L-serine/L-allo-threonine dehydrogenase"/>
    <property type="match status" value="1"/>
</dbReference>
<dbReference type="PANTHER" id="PTHR43115:SF4">
    <property type="entry name" value="DEHYDROGENASE_REDUCTASE SDR FAMILY MEMBER 11"/>
    <property type="match status" value="1"/>
</dbReference>
<organism evidence="4 5">
    <name type="scientific">Brochothrix thermosphacta</name>
    <name type="common">Microbacterium thermosphactum</name>
    <dbReference type="NCBI Taxonomy" id="2756"/>
    <lineage>
        <taxon>Bacteria</taxon>
        <taxon>Bacillati</taxon>
        <taxon>Bacillota</taxon>
        <taxon>Bacilli</taxon>
        <taxon>Bacillales</taxon>
        <taxon>Listeriaceae</taxon>
        <taxon>Brochothrix</taxon>
    </lineage>
</organism>
<dbReference type="RefSeq" id="WP_069125483.1">
    <property type="nucleotide sequence ID" value="NZ_CP023483.1"/>
</dbReference>
<comment type="similarity">
    <text evidence="1 3">Belongs to the short-chain dehydrogenases/reductases (SDR) family.</text>
</comment>
<dbReference type="PROSITE" id="PS00061">
    <property type="entry name" value="ADH_SHORT"/>
    <property type="match status" value="1"/>
</dbReference>
<dbReference type="STRING" id="2756.BFR44_02935"/>
<dbReference type="InterPro" id="IPR002347">
    <property type="entry name" value="SDR_fam"/>
</dbReference>
<dbReference type="InterPro" id="IPR036291">
    <property type="entry name" value="NAD(P)-bd_dom_sf"/>
</dbReference>
<evidence type="ECO:0000313" key="5">
    <source>
        <dbReference type="Proteomes" id="UP000243591"/>
    </source>
</evidence>
<sequence length="240" mass="25993">MKKLIVITGASSGFGKEMALHFSAAGHPLLLLARRTAPMLALNLPNTLVKEVDVTDYKAFEAAIHEAESIYGKVDLLVNNAGLMLLGNIWTQDPAEWQTMLNVNVQGVLNGSKIVLADMMARNEGSIINVSSIAGKKTFGNHAAYSATKYGVHALTETIREEVSATNVRVMLVAPGAAETELLQHTTDNDIKEGYNEWKETMGGISLDPKHVANSVKFMYDLPQEVSIRELVIAATKQGS</sequence>
<proteinExistence type="inferred from homology"/>
<evidence type="ECO:0000256" key="3">
    <source>
        <dbReference type="RuleBase" id="RU000363"/>
    </source>
</evidence>
<dbReference type="GO" id="GO:0016616">
    <property type="term" value="F:oxidoreductase activity, acting on the CH-OH group of donors, NAD or NADP as acceptor"/>
    <property type="evidence" value="ECO:0007669"/>
    <property type="project" value="UniProtKB-ARBA"/>
</dbReference>
<dbReference type="AlphaFoldDB" id="A0A1D2K2Z4"/>
<dbReference type="InterPro" id="IPR020904">
    <property type="entry name" value="Sc_DH/Rdtase_CS"/>
</dbReference>
<dbReference type="KEGG" id="bths:CNY62_00400"/>
<dbReference type="Pfam" id="PF00106">
    <property type="entry name" value="adh_short"/>
    <property type="match status" value="1"/>
</dbReference>
<evidence type="ECO:0000256" key="2">
    <source>
        <dbReference type="ARBA" id="ARBA00023002"/>
    </source>
</evidence>
<dbReference type="OrthoDB" id="9775296at2"/>
<dbReference type="PRINTS" id="PR00081">
    <property type="entry name" value="GDHRDH"/>
</dbReference>
<evidence type="ECO:0000256" key="1">
    <source>
        <dbReference type="ARBA" id="ARBA00006484"/>
    </source>
</evidence>
<reference evidence="4 5" key="1">
    <citation type="submission" date="2017-09" db="EMBL/GenBank/DDBJ databases">
        <title>Complete Genome Sequences of Two Strains of the Meat Spoilage Bacterium Brochothrix thermosphacta Isolated from Ground Chicken.</title>
        <authorList>
            <person name="Paoli G.C."/>
            <person name="Wijey C."/>
            <person name="Chen C.-Y."/>
            <person name="Nguyen L."/>
            <person name="Yan X."/>
            <person name="Irwin P.L."/>
        </authorList>
    </citation>
    <scope>NUCLEOTIDE SEQUENCE [LARGE SCALE GENOMIC DNA]</scope>
    <source>
        <strain evidence="4 5">BI</strain>
    </source>
</reference>
<protein>
    <submittedName>
        <fullName evidence="4">NAD(P)-dependent oxidoreductase</fullName>
    </submittedName>
</protein>
<dbReference type="CDD" id="cd05233">
    <property type="entry name" value="SDR_c"/>
    <property type="match status" value="1"/>
</dbReference>
<dbReference type="PANTHER" id="PTHR43115">
    <property type="entry name" value="DEHYDROGENASE/REDUCTASE SDR FAMILY MEMBER 11"/>
    <property type="match status" value="1"/>
</dbReference>
<keyword evidence="2" id="KW-0560">Oxidoreductase</keyword>
<accession>A0A1D2K2Z4</accession>
<dbReference type="SUPFAM" id="SSF51735">
    <property type="entry name" value="NAD(P)-binding Rossmann-fold domains"/>
    <property type="match status" value="1"/>
</dbReference>
<dbReference type="Proteomes" id="UP000243591">
    <property type="component" value="Chromosome"/>
</dbReference>